<dbReference type="InterPro" id="IPR044175">
    <property type="entry name" value="At5g66631-like"/>
</dbReference>
<keyword evidence="4" id="KW-1185">Reference proteome</keyword>
<evidence type="ECO:0000313" key="3">
    <source>
        <dbReference type="EMBL" id="MCL7025031.1"/>
    </source>
</evidence>
<sequence length="470" mass="53332">MSLYKQKGFDLKAVEMFREMINRGVCPNSSTYTVVIDHLASIGKFEAALEVFDILPLMRIRRTSKQYLILTQGFTESKQFEVVKRLLKEMKSDGIPPGHGMRMSLDSIREAGLLKETEDFVKVLLPDERIGDVGFSGDYSDDEDEALDEMDRENDGSVDGVRLKPWFDPSALANALNVWSCAEISSLENAKFVWTTKLVCKVLRYFKKSGNACNFFWWVANQPGEFTHDVYTISWLIANAARHGEVDYLLLSKVKAEGMHFSFSTVRLMIDLYGISRKPDAALEVFGDVESLTGGISKSNLMLLCSSLFRTLIKCRNGWQVIDSLEEMIISGILPDIQTFTELIQHFVLEKDLRAVDKLFGMIRQNGIEPDANMFRILIHFYCKNYGTSALAFRLYEDMMSMNLIPDGATKALLLNTLFKQKKWREASVVLGEINDIHQLALPSHVWTLSTADLTRVYDIYSDAFTTNGD</sequence>
<evidence type="ECO:0000256" key="2">
    <source>
        <dbReference type="PROSITE-ProRule" id="PRU00708"/>
    </source>
</evidence>
<evidence type="ECO:0000256" key="1">
    <source>
        <dbReference type="ARBA" id="ARBA00022737"/>
    </source>
</evidence>
<dbReference type="PROSITE" id="PS51375">
    <property type="entry name" value="PPR"/>
    <property type="match status" value="4"/>
</dbReference>
<dbReference type="PANTHER" id="PTHR47913">
    <property type="entry name" value="OS01G0167750 PROTEIN"/>
    <property type="match status" value="1"/>
</dbReference>
<dbReference type="PANTHER" id="PTHR47913:SF1">
    <property type="entry name" value="OS01G0167750 PROTEIN"/>
    <property type="match status" value="1"/>
</dbReference>
<dbReference type="EMBL" id="JAJJMA010040871">
    <property type="protein sequence ID" value="MCL7025031.1"/>
    <property type="molecule type" value="Genomic_DNA"/>
</dbReference>
<gene>
    <name evidence="3" type="ORF">MKW94_023217</name>
</gene>
<organism evidence="3 4">
    <name type="scientific">Papaver nudicaule</name>
    <name type="common">Iceland poppy</name>
    <dbReference type="NCBI Taxonomy" id="74823"/>
    <lineage>
        <taxon>Eukaryota</taxon>
        <taxon>Viridiplantae</taxon>
        <taxon>Streptophyta</taxon>
        <taxon>Embryophyta</taxon>
        <taxon>Tracheophyta</taxon>
        <taxon>Spermatophyta</taxon>
        <taxon>Magnoliopsida</taxon>
        <taxon>Ranunculales</taxon>
        <taxon>Papaveraceae</taxon>
        <taxon>Papaveroideae</taxon>
        <taxon>Papaver</taxon>
    </lineage>
</organism>
<dbReference type="Pfam" id="PF01535">
    <property type="entry name" value="PPR"/>
    <property type="match status" value="4"/>
</dbReference>
<protein>
    <recommendedName>
        <fullName evidence="5">Pentatricopeptide repeat-containing protein</fullName>
    </recommendedName>
</protein>
<dbReference type="AlphaFoldDB" id="A0AA41RWW8"/>
<keyword evidence="1" id="KW-0677">Repeat</keyword>
<evidence type="ECO:0000313" key="4">
    <source>
        <dbReference type="Proteomes" id="UP001177140"/>
    </source>
</evidence>
<accession>A0AA41RWW8</accession>
<feature type="repeat" description="PPR" evidence="2">
    <location>
        <begin position="336"/>
        <end position="370"/>
    </location>
</feature>
<dbReference type="Gene3D" id="1.25.40.10">
    <property type="entry name" value="Tetratricopeptide repeat domain"/>
    <property type="match status" value="2"/>
</dbReference>
<dbReference type="InterPro" id="IPR011990">
    <property type="entry name" value="TPR-like_helical_dom_sf"/>
</dbReference>
<dbReference type="Proteomes" id="UP001177140">
    <property type="component" value="Unassembled WGS sequence"/>
</dbReference>
<feature type="repeat" description="PPR" evidence="2">
    <location>
        <begin position="63"/>
        <end position="97"/>
    </location>
</feature>
<dbReference type="InterPro" id="IPR002885">
    <property type="entry name" value="PPR_rpt"/>
</dbReference>
<comment type="caution">
    <text evidence="3">The sequence shown here is derived from an EMBL/GenBank/DDBJ whole genome shotgun (WGS) entry which is preliminary data.</text>
</comment>
<dbReference type="Pfam" id="PF13812">
    <property type="entry name" value="PPR_3"/>
    <property type="match status" value="1"/>
</dbReference>
<feature type="repeat" description="PPR" evidence="2">
    <location>
        <begin position="28"/>
        <end position="62"/>
    </location>
</feature>
<reference evidence="3" key="1">
    <citation type="submission" date="2022-03" db="EMBL/GenBank/DDBJ databases">
        <title>A functionally conserved STORR gene fusion in Papaver species that diverged 16.8 million years ago.</title>
        <authorList>
            <person name="Catania T."/>
        </authorList>
    </citation>
    <scope>NUCLEOTIDE SEQUENCE</scope>
    <source>
        <strain evidence="3">S-191538</strain>
    </source>
</reference>
<evidence type="ECO:0008006" key="5">
    <source>
        <dbReference type="Google" id="ProtNLM"/>
    </source>
</evidence>
<proteinExistence type="predicted"/>
<feature type="repeat" description="PPR" evidence="2">
    <location>
        <begin position="371"/>
        <end position="406"/>
    </location>
</feature>
<name>A0AA41RWW8_PAPNU</name>